<dbReference type="EMBL" id="SRID01000254">
    <property type="protein sequence ID" value="TGA98831.1"/>
    <property type="molecule type" value="Genomic_DNA"/>
</dbReference>
<dbReference type="PROSITE" id="PS51257">
    <property type="entry name" value="PROKAR_LIPOPROTEIN"/>
    <property type="match status" value="1"/>
</dbReference>
<evidence type="ECO:0000313" key="2">
    <source>
        <dbReference type="EMBL" id="TGA98831.1"/>
    </source>
</evidence>
<dbReference type="AlphaFoldDB" id="A0A4Z0GRM7"/>
<organism evidence="2 3">
    <name type="scientific">Streptomyces palmae</name>
    <dbReference type="NCBI Taxonomy" id="1701085"/>
    <lineage>
        <taxon>Bacteria</taxon>
        <taxon>Bacillati</taxon>
        <taxon>Actinomycetota</taxon>
        <taxon>Actinomycetes</taxon>
        <taxon>Kitasatosporales</taxon>
        <taxon>Streptomycetaceae</taxon>
        <taxon>Streptomyces</taxon>
    </lineage>
</organism>
<comment type="caution">
    <text evidence="2">The sequence shown here is derived from an EMBL/GenBank/DDBJ whole genome shotgun (WGS) entry which is preliminary data.</text>
</comment>
<gene>
    <name evidence="2" type="ORF">E4099_22705</name>
</gene>
<feature type="transmembrane region" description="Helical" evidence="1">
    <location>
        <begin position="35"/>
        <end position="60"/>
    </location>
</feature>
<sequence>MKRHDFEPGKLVAALATLSACLLYAMDAGGKWDIPWFVIVPVLCGGLALAGVVSGVAYGIRRRNARR</sequence>
<dbReference type="RefSeq" id="WP_135340958.1">
    <property type="nucleotide sequence ID" value="NZ_JBHLTX010000035.1"/>
</dbReference>
<proteinExistence type="predicted"/>
<keyword evidence="3" id="KW-1185">Reference proteome</keyword>
<keyword evidence="1" id="KW-0472">Membrane</keyword>
<keyword evidence="1" id="KW-1133">Transmembrane helix</keyword>
<evidence type="ECO:0000313" key="3">
    <source>
        <dbReference type="Proteomes" id="UP000297948"/>
    </source>
</evidence>
<name>A0A4Z0GRM7_9ACTN</name>
<evidence type="ECO:0000256" key="1">
    <source>
        <dbReference type="SAM" id="Phobius"/>
    </source>
</evidence>
<dbReference type="Proteomes" id="UP000297948">
    <property type="component" value="Unassembled WGS sequence"/>
</dbReference>
<reference evidence="2 3" key="1">
    <citation type="submission" date="2019-03" db="EMBL/GenBank/DDBJ databases">
        <authorList>
            <person name="Gonzalez-Pimentel J.L."/>
        </authorList>
    </citation>
    <scope>NUCLEOTIDE SEQUENCE [LARGE SCALE GENOMIC DNA]</scope>
    <source>
        <strain evidence="2 3">JCM 31289</strain>
    </source>
</reference>
<accession>A0A4Z0GRM7</accession>
<protein>
    <submittedName>
        <fullName evidence="2">Uncharacterized protein</fullName>
    </submittedName>
</protein>
<keyword evidence="1" id="KW-0812">Transmembrane</keyword>
<dbReference type="OrthoDB" id="4338664at2"/>